<comment type="caution">
    <text evidence="2">The sequence shown here is derived from an EMBL/GenBank/DDBJ whole genome shotgun (WGS) entry which is preliminary data.</text>
</comment>
<name>A0ABD0RP36_CIRMR</name>
<evidence type="ECO:0000313" key="3">
    <source>
        <dbReference type="Proteomes" id="UP001529510"/>
    </source>
</evidence>
<dbReference type="Proteomes" id="UP001529510">
    <property type="component" value="Unassembled WGS sequence"/>
</dbReference>
<sequence>TATGTLSTSDQLFRLRQGSTDVNEYTLHFRTLAAASGWNEVALLGAYRQGLNPEIHAAMVWNPFCN</sequence>
<dbReference type="InterPro" id="IPR005162">
    <property type="entry name" value="Retrotrans_gag_dom"/>
</dbReference>
<proteinExistence type="predicted"/>
<dbReference type="EMBL" id="JAMKFB020000002">
    <property type="protein sequence ID" value="KAL0200280.1"/>
    <property type="molecule type" value="Genomic_DNA"/>
</dbReference>
<evidence type="ECO:0000259" key="1">
    <source>
        <dbReference type="Pfam" id="PF03732"/>
    </source>
</evidence>
<evidence type="ECO:0000313" key="2">
    <source>
        <dbReference type="EMBL" id="KAL0200280.1"/>
    </source>
</evidence>
<feature type="non-terminal residue" evidence="2">
    <location>
        <position position="66"/>
    </location>
</feature>
<organism evidence="2 3">
    <name type="scientific">Cirrhinus mrigala</name>
    <name type="common">Mrigala</name>
    <dbReference type="NCBI Taxonomy" id="683832"/>
    <lineage>
        <taxon>Eukaryota</taxon>
        <taxon>Metazoa</taxon>
        <taxon>Chordata</taxon>
        <taxon>Craniata</taxon>
        <taxon>Vertebrata</taxon>
        <taxon>Euteleostomi</taxon>
        <taxon>Actinopterygii</taxon>
        <taxon>Neopterygii</taxon>
        <taxon>Teleostei</taxon>
        <taxon>Ostariophysi</taxon>
        <taxon>Cypriniformes</taxon>
        <taxon>Cyprinidae</taxon>
        <taxon>Labeoninae</taxon>
        <taxon>Labeonini</taxon>
        <taxon>Cirrhinus</taxon>
    </lineage>
</organism>
<keyword evidence="3" id="KW-1185">Reference proteome</keyword>
<gene>
    <name evidence="2" type="ORF">M9458_003467</name>
</gene>
<dbReference type="AlphaFoldDB" id="A0ABD0RP36"/>
<feature type="domain" description="Retrotransposon gag" evidence="1">
    <location>
        <begin position="8"/>
        <end position="53"/>
    </location>
</feature>
<dbReference type="Pfam" id="PF03732">
    <property type="entry name" value="Retrotrans_gag"/>
    <property type="match status" value="1"/>
</dbReference>
<feature type="non-terminal residue" evidence="2">
    <location>
        <position position="1"/>
    </location>
</feature>
<reference evidence="2 3" key="1">
    <citation type="submission" date="2024-05" db="EMBL/GenBank/DDBJ databases">
        <title>Genome sequencing and assembly of Indian major carp, Cirrhinus mrigala (Hamilton, 1822).</title>
        <authorList>
            <person name="Mohindra V."/>
            <person name="Chowdhury L.M."/>
            <person name="Lal K."/>
            <person name="Jena J.K."/>
        </authorList>
    </citation>
    <scope>NUCLEOTIDE SEQUENCE [LARGE SCALE GENOMIC DNA]</scope>
    <source>
        <strain evidence="2">CM1030</strain>
        <tissue evidence="2">Blood</tissue>
    </source>
</reference>
<accession>A0ABD0RP36</accession>
<protein>
    <recommendedName>
        <fullName evidence="1">Retrotransposon gag domain-containing protein</fullName>
    </recommendedName>
</protein>